<evidence type="ECO:0000256" key="1">
    <source>
        <dbReference type="SAM" id="Phobius"/>
    </source>
</evidence>
<name>A0A4C1VWV3_EUMVA</name>
<feature type="transmembrane region" description="Helical" evidence="1">
    <location>
        <begin position="25"/>
        <end position="43"/>
    </location>
</feature>
<dbReference type="EMBL" id="BGZK01000429">
    <property type="protein sequence ID" value="GBP43070.1"/>
    <property type="molecule type" value="Genomic_DNA"/>
</dbReference>
<proteinExistence type="predicted"/>
<evidence type="ECO:0000313" key="3">
    <source>
        <dbReference type="Proteomes" id="UP000299102"/>
    </source>
</evidence>
<reference evidence="2 3" key="1">
    <citation type="journal article" date="2019" name="Commun. Biol.">
        <title>The bagworm genome reveals a unique fibroin gene that provides high tensile strength.</title>
        <authorList>
            <person name="Kono N."/>
            <person name="Nakamura H."/>
            <person name="Ohtoshi R."/>
            <person name="Tomita M."/>
            <person name="Numata K."/>
            <person name="Arakawa K."/>
        </authorList>
    </citation>
    <scope>NUCLEOTIDE SEQUENCE [LARGE SCALE GENOMIC DNA]</scope>
</reference>
<dbReference type="Proteomes" id="UP000299102">
    <property type="component" value="Unassembled WGS sequence"/>
</dbReference>
<organism evidence="2 3">
    <name type="scientific">Eumeta variegata</name>
    <name type="common">Bagworm moth</name>
    <name type="synonym">Eumeta japonica</name>
    <dbReference type="NCBI Taxonomy" id="151549"/>
    <lineage>
        <taxon>Eukaryota</taxon>
        <taxon>Metazoa</taxon>
        <taxon>Ecdysozoa</taxon>
        <taxon>Arthropoda</taxon>
        <taxon>Hexapoda</taxon>
        <taxon>Insecta</taxon>
        <taxon>Pterygota</taxon>
        <taxon>Neoptera</taxon>
        <taxon>Endopterygota</taxon>
        <taxon>Lepidoptera</taxon>
        <taxon>Glossata</taxon>
        <taxon>Ditrysia</taxon>
        <taxon>Tineoidea</taxon>
        <taxon>Psychidae</taxon>
        <taxon>Oiketicinae</taxon>
        <taxon>Eumeta</taxon>
    </lineage>
</organism>
<protein>
    <submittedName>
        <fullName evidence="2">Uncharacterized protein</fullName>
    </submittedName>
</protein>
<keyword evidence="1" id="KW-0812">Transmembrane</keyword>
<gene>
    <name evidence="2" type="ORF">EVAR_96332_1</name>
</gene>
<sequence length="114" mass="12133">MSSPRADAAEPACRRGMDSFGGSRLLVSLAMSSSLRLVQGLMLGTGAGRKPSSPALFLFVGEVTVALRIVGATAWLIQSRYGRSLGANGIHRSWPYDFTLQQEGFSPASCVRTL</sequence>
<feature type="transmembrane region" description="Helical" evidence="1">
    <location>
        <begin position="55"/>
        <end position="77"/>
    </location>
</feature>
<evidence type="ECO:0000313" key="2">
    <source>
        <dbReference type="EMBL" id="GBP43070.1"/>
    </source>
</evidence>
<accession>A0A4C1VWV3</accession>
<keyword evidence="1" id="KW-0472">Membrane</keyword>
<keyword evidence="1" id="KW-1133">Transmembrane helix</keyword>
<comment type="caution">
    <text evidence="2">The sequence shown here is derived from an EMBL/GenBank/DDBJ whole genome shotgun (WGS) entry which is preliminary data.</text>
</comment>
<keyword evidence="3" id="KW-1185">Reference proteome</keyword>
<dbReference type="AlphaFoldDB" id="A0A4C1VWV3"/>